<dbReference type="SUPFAM" id="SSF55729">
    <property type="entry name" value="Acyl-CoA N-acyltransferases (Nat)"/>
    <property type="match status" value="1"/>
</dbReference>
<reference evidence="4" key="1">
    <citation type="submission" date="2022-09" db="EMBL/GenBank/DDBJ databases">
        <title>Culturomic study of gut microbiota in children with autism spectrum disorder.</title>
        <authorList>
            <person name="Efimov B.A."/>
            <person name="Chaplin A.V."/>
            <person name="Sokolova S.R."/>
            <person name="Pikina A.P."/>
            <person name="Korzhanova M."/>
            <person name="Belova V."/>
            <person name="Korostin D."/>
        </authorList>
    </citation>
    <scope>NUCLEOTIDE SEQUENCE</scope>
    <source>
        <strain evidence="4">ASD5510</strain>
    </source>
</reference>
<dbReference type="InterPro" id="IPR016181">
    <property type="entry name" value="Acyl_CoA_acyltransferase"/>
</dbReference>
<keyword evidence="5" id="KW-1185">Reference proteome</keyword>
<dbReference type="EC" id="2.3.1.-" evidence="4"/>
<feature type="domain" description="N-acetyltransferase" evidence="3">
    <location>
        <begin position="4"/>
        <end position="148"/>
    </location>
</feature>
<evidence type="ECO:0000313" key="4">
    <source>
        <dbReference type="EMBL" id="MCU7378967.1"/>
    </source>
</evidence>
<dbReference type="GO" id="GO:0016747">
    <property type="term" value="F:acyltransferase activity, transferring groups other than amino-acyl groups"/>
    <property type="evidence" value="ECO:0007669"/>
    <property type="project" value="InterPro"/>
</dbReference>
<evidence type="ECO:0000313" key="5">
    <source>
        <dbReference type="Proteomes" id="UP001065549"/>
    </source>
</evidence>
<proteinExistence type="predicted"/>
<dbReference type="PANTHER" id="PTHR43800">
    <property type="entry name" value="PEPTIDYL-LYSINE N-ACETYLTRANSFERASE YJAB"/>
    <property type="match status" value="1"/>
</dbReference>
<evidence type="ECO:0000256" key="1">
    <source>
        <dbReference type="ARBA" id="ARBA00022679"/>
    </source>
</evidence>
<comment type="caution">
    <text evidence="4">The sequence shown here is derived from an EMBL/GenBank/DDBJ whole genome shotgun (WGS) entry which is preliminary data.</text>
</comment>
<dbReference type="AlphaFoldDB" id="A0A9J6QV59"/>
<keyword evidence="1 4" id="KW-0808">Transferase</keyword>
<keyword evidence="2 4" id="KW-0012">Acyltransferase</keyword>
<dbReference type="PROSITE" id="PS51186">
    <property type="entry name" value="GNAT"/>
    <property type="match status" value="1"/>
</dbReference>
<dbReference type="EMBL" id="JAOSHN010000004">
    <property type="protein sequence ID" value="MCU7378967.1"/>
    <property type="molecule type" value="Genomic_DNA"/>
</dbReference>
<evidence type="ECO:0000256" key="2">
    <source>
        <dbReference type="ARBA" id="ARBA00023315"/>
    </source>
</evidence>
<name>A0A9J6QV59_9FIRM</name>
<dbReference type="RefSeq" id="WP_253021333.1">
    <property type="nucleotide sequence ID" value="NZ_JAJAGH010000001.1"/>
</dbReference>
<dbReference type="Proteomes" id="UP001065549">
    <property type="component" value="Unassembled WGS sequence"/>
</dbReference>
<dbReference type="PANTHER" id="PTHR43800:SF1">
    <property type="entry name" value="PEPTIDYL-LYSINE N-ACETYLTRANSFERASE YJAB"/>
    <property type="match status" value="1"/>
</dbReference>
<sequence>MEIVEIKERTPLLLLQLLELWEKSVRATHLFLSDEEIGAIKGAVPAALKGIPHLIVAENEKIPAAFMGIDGQKLEMLFVSAEERGKGIGKKLLEYGIEKFAIRELAVNEDNPLAKEFYEHMGFEVFKRTDHDEQGNPYPLLYMKLHTCKGVMDHENAGKKY</sequence>
<dbReference type="Gene3D" id="3.40.630.30">
    <property type="match status" value="1"/>
</dbReference>
<protein>
    <submittedName>
        <fullName evidence="4">GNAT family N-acetyltransferase</fullName>
        <ecNumber evidence="4">2.3.1.-</ecNumber>
    </submittedName>
</protein>
<organism evidence="4 5">
    <name type="scientific">Hominibacterium faecale</name>
    <dbReference type="NCBI Taxonomy" id="2839743"/>
    <lineage>
        <taxon>Bacteria</taxon>
        <taxon>Bacillati</taxon>
        <taxon>Bacillota</taxon>
        <taxon>Clostridia</taxon>
        <taxon>Peptostreptococcales</taxon>
        <taxon>Anaerovoracaceae</taxon>
        <taxon>Hominibacterium</taxon>
    </lineage>
</organism>
<dbReference type="CDD" id="cd04301">
    <property type="entry name" value="NAT_SF"/>
    <property type="match status" value="1"/>
</dbReference>
<dbReference type="Pfam" id="PF13673">
    <property type="entry name" value="Acetyltransf_10"/>
    <property type="match status" value="1"/>
</dbReference>
<gene>
    <name evidence="4" type="ORF">OBO34_11430</name>
</gene>
<evidence type="ECO:0000259" key="3">
    <source>
        <dbReference type="PROSITE" id="PS51186"/>
    </source>
</evidence>
<dbReference type="InterPro" id="IPR000182">
    <property type="entry name" value="GNAT_dom"/>
</dbReference>
<accession>A0A9J6QV59</accession>